<proteinExistence type="predicted"/>
<sequence>MTGMNTKKLLKRDTRGGRRENAGRKSNWKNKDTITIRVPRAIVSRVIEVAHRIDSGEQIESDTESKNAECDVVTQSKTRGNEIITQSNRESQELKSDFVTNSIISYAQAIEVTKEILKSKKSARISVAKIISEIYQETLPPEDFKS</sequence>
<feature type="region of interest" description="Disordered" evidence="1">
    <location>
        <begin position="1"/>
        <end position="28"/>
    </location>
</feature>
<evidence type="ECO:0000256" key="1">
    <source>
        <dbReference type="SAM" id="MobiDB-lite"/>
    </source>
</evidence>
<feature type="compositionally biased region" description="Basic and acidic residues" evidence="1">
    <location>
        <begin position="11"/>
        <end position="28"/>
    </location>
</feature>
<organism evidence="2">
    <name type="scientific">Nostoc flagelliforme str. Sunitezuoqi</name>
    <dbReference type="NCBI Taxonomy" id="676037"/>
    <lineage>
        <taxon>Bacteria</taxon>
        <taxon>Bacillati</taxon>
        <taxon>Cyanobacteriota</taxon>
        <taxon>Cyanophyceae</taxon>
        <taxon>Nostocales</taxon>
        <taxon>Nostocaceae</taxon>
        <taxon>Nostoc</taxon>
    </lineage>
</organism>
<dbReference type="AlphaFoldDB" id="E7DPZ4"/>
<protein>
    <submittedName>
        <fullName evidence="2">Uncharacterized protein</fullName>
    </submittedName>
</protein>
<reference evidence="2" key="1">
    <citation type="journal article" date="2011" name="Acta Physiol. Plant.">
        <title>An investigation on the genetic background of Nostoc flagelliforme by similarity analysis of its partial genomic DNA and phylogenetic comparison of deduced related species.</title>
        <authorList>
            <person name="Gao X."/>
            <person name="Liu K."/>
            <person name="Qiu B.S."/>
        </authorList>
    </citation>
    <scope>NUCLEOTIDE SEQUENCE</scope>
    <source>
        <strain evidence="2">Sunitezuoqi</strain>
    </source>
</reference>
<gene>
    <name evidence="2" type="ORF">Nfla_5802</name>
</gene>
<name>E7DPZ4_9NOSO</name>
<evidence type="ECO:0000313" key="2">
    <source>
        <dbReference type="EMBL" id="ADO19152.1"/>
    </source>
</evidence>
<accession>E7DPZ4</accession>
<dbReference type="EMBL" id="HQ291130">
    <property type="protein sequence ID" value="ADO19152.1"/>
    <property type="molecule type" value="Genomic_DNA"/>
</dbReference>